<dbReference type="AlphaFoldDB" id="A0A6C0PBL1"/>
<keyword evidence="2" id="KW-0614">Plasmid</keyword>
<dbReference type="Proteomes" id="UP000479114">
    <property type="component" value="Plasmid unnamed2"/>
</dbReference>
<evidence type="ECO:0000313" key="2">
    <source>
        <dbReference type="EMBL" id="QHW35856.1"/>
    </source>
</evidence>
<organism evidence="2 3">
    <name type="scientific">Paenibacillus rhizovicinus</name>
    <dbReference type="NCBI Taxonomy" id="2704463"/>
    <lineage>
        <taxon>Bacteria</taxon>
        <taxon>Bacillati</taxon>
        <taxon>Bacillota</taxon>
        <taxon>Bacilli</taxon>
        <taxon>Bacillales</taxon>
        <taxon>Paenibacillaceae</taxon>
        <taxon>Paenibacillus</taxon>
    </lineage>
</organism>
<proteinExistence type="predicted"/>
<name>A0A6C0PBL1_9BACL</name>
<dbReference type="EMBL" id="CP048288">
    <property type="protein sequence ID" value="QHW35856.1"/>
    <property type="molecule type" value="Genomic_DNA"/>
</dbReference>
<gene>
    <name evidence="2" type="ORF">GZH47_33740</name>
</gene>
<accession>A0A6C0PBL1</accession>
<geneLocation type="plasmid" evidence="2 3">
    <name>unnamed2</name>
</geneLocation>
<dbReference type="KEGG" id="prz:GZH47_33740"/>
<reference evidence="2 3" key="1">
    <citation type="submission" date="2020-02" db="EMBL/GenBank/DDBJ databases">
        <title>Paenibacillus sp. nov., isolated from rhizosphere soil of tomato.</title>
        <authorList>
            <person name="Weon H.-Y."/>
            <person name="Lee S.A."/>
        </authorList>
    </citation>
    <scope>NUCLEOTIDE SEQUENCE [LARGE SCALE GENOMIC DNA]</scope>
    <source>
        <strain evidence="2 3">14171R-81</strain>
        <plasmid evidence="2 3">unnamed2</plasmid>
    </source>
</reference>
<protein>
    <submittedName>
        <fullName evidence="2">Uncharacterized protein</fullName>
    </submittedName>
</protein>
<sequence length="110" mass="13059">MEQFKNVDLFGEPASIQPIRDLKTIGDRVMSLLHEHEAARNSDNVLIYLYWRTYDSCVSLEDMVYATPPEDIRRCRQKINQNGLYHPTDAEVARKRRRRQSQYHQHSLNI</sequence>
<feature type="region of interest" description="Disordered" evidence="1">
    <location>
        <begin position="86"/>
        <end position="110"/>
    </location>
</feature>
<keyword evidence="3" id="KW-1185">Reference proteome</keyword>
<evidence type="ECO:0000313" key="3">
    <source>
        <dbReference type="Proteomes" id="UP000479114"/>
    </source>
</evidence>
<evidence type="ECO:0000256" key="1">
    <source>
        <dbReference type="SAM" id="MobiDB-lite"/>
    </source>
</evidence>
<dbReference type="RefSeq" id="WP_162645990.1">
    <property type="nucleotide sequence ID" value="NZ_CP048288.1"/>
</dbReference>